<gene>
    <name evidence="2" type="primary">TUS1_18</name>
    <name evidence="2" type="ORF">VKT23_019180</name>
</gene>
<evidence type="ECO:0000313" key="2">
    <source>
        <dbReference type="EMBL" id="KAK7436333.1"/>
    </source>
</evidence>
<feature type="compositionally biased region" description="Low complexity" evidence="1">
    <location>
        <begin position="29"/>
        <end position="43"/>
    </location>
</feature>
<name>A0ABR1IQC7_9AGAR</name>
<evidence type="ECO:0000256" key="1">
    <source>
        <dbReference type="SAM" id="MobiDB-lite"/>
    </source>
</evidence>
<dbReference type="Proteomes" id="UP001498398">
    <property type="component" value="Unassembled WGS sequence"/>
</dbReference>
<sequence>MANAEAQLTPSRPLTPSDLALSNISNQPSTTASNNSEFSSSSSDSHHNGRMGGTYILYAESAQVRAE</sequence>
<protein>
    <submittedName>
        <fullName evidence="2">Rho guanine nucleotide exchange factor</fullName>
    </submittedName>
</protein>
<dbReference type="EMBL" id="JBANRG010000095">
    <property type="protein sequence ID" value="KAK7436333.1"/>
    <property type="molecule type" value="Genomic_DNA"/>
</dbReference>
<feature type="region of interest" description="Disordered" evidence="1">
    <location>
        <begin position="1"/>
        <end position="54"/>
    </location>
</feature>
<feature type="compositionally biased region" description="Polar residues" evidence="1">
    <location>
        <begin position="1"/>
        <end position="28"/>
    </location>
</feature>
<proteinExistence type="predicted"/>
<comment type="caution">
    <text evidence="2">The sequence shown here is derived from an EMBL/GenBank/DDBJ whole genome shotgun (WGS) entry which is preliminary data.</text>
</comment>
<evidence type="ECO:0000313" key="3">
    <source>
        <dbReference type="Proteomes" id="UP001498398"/>
    </source>
</evidence>
<reference evidence="2 3" key="1">
    <citation type="submission" date="2024-01" db="EMBL/GenBank/DDBJ databases">
        <title>A draft genome for the cacao thread blight pathogen Marasmiellus scandens.</title>
        <authorList>
            <person name="Baruah I.K."/>
            <person name="Leung J."/>
            <person name="Bukari Y."/>
            <person name="Amoako-Attah I."/>
            <person name="Meinhardt L.W."/>
            <person name="Bailey B.A."/>
            <person name="Cohen S.P."/>
        </authorList>
    </citation>
    <scope>NUCLEOTIDE SEQUENCE [LARGE SCALE GENOMIC DNA]</scope>
    <source>
        <strain evidence="2 3">GH-19</strain>
    </source>
</reference>
<keyword evidence="3" id="KW-1185">Reference proteome</keyword>
<organism evidence="2 3">
    <name type="scientific">Marasmiellus scandens</name>
    <dbReference type="NCBI Taxonomy" id="2682957"/>
    <lineage>
        <taxon>Eukaryota</taxon>
        <taxon>Fungi</taxon>
        <taxon>Dikarya</taxon>
        <taxon>Basidiomycota</taxon>
        <taxon>Agaricomycotina</taxon>
        <taxon>Agaricomycetes</taxon>
        <taxon>Agaricomycetidae</taxon>
        <taxon>Agaricales</taxon>
        <taxon>Marasmiineae</taxon>
        <taxon>Omphalotaceae</taxon>
        <taxon>Marasmiellus</taxon>
    </lineage>
</organism>
<accession>A0ABR1IQC7</accession>